<dbReference type="EMBL" id="BIFQ01000001">
    <property type="protein sequence ID" value="GCE05617.1"/>
    <property type="molecule type" value="Genomic_DNA"/>
</dbReference>
<sequence>MNEEIQQDDRTLSVHRLPVAYYLVIADERVVYEGTDDTAVSGAFWRAGKGGARSVACFVNGVKVTYSRAVSGR</sequence>
<dbReference type="AlphaFoldDB" id="A0A401ZFH5"/>
<proteinExistence type="predicted"/>
<accession>A0A401ZFH5</accession>
<keyword evidence="2" id="KW-1185">Reference proteome</keyword>
<evidence type="ECO:0000313" key="2">
    <source>
        <dbReference type="Proteomes" id="UP000287224"/>
    </source>
</evidence>
<dbReference type="Proteomes" id="UP000287224">
    <property type="component" value="Unassembled WGS sequence"/>
</dbReference>
<gene>
    <name evidence="1" type="ORF">KDAU_29460</name>
</gene>
<name>A0A401ZFH5_9CHLR</name>
<evidence type="ECO:0000313" key="1">
    <source>
        <dbReference type="EMBL" id="GCE05617.1"/>
    </source>
</evidence>
<organism evidence="1 2">
    <name type="scientific">Dictyobacter aurantiacus</name>
    <dbReference type="NCBI Taxonomy" id="1936993"/>
    <lineage>
        <taxon>Bacteria</taxon>
        <taxon>Bacillati</taxon>
        <taxon>Chloroflexota</taxon>
        <taxon>Ktedonobacteria</taxon>
        <taxon>Ktedonobacterales</taxon>
        <taxon>Dictyobacteraceae</taxon>
        <taxon>Dictyobacter</taxon>
    </lineage>
</organism>
<comment type="caution">
    <text evidence="1">The sequence shown here is derived from an EMBL/GenBank/DDBJ whole genome shotgun (WGS) entry which is preliminary data.</text>
</comment>
<protein>
    <submittedName>
        <fullName evidence="1">Uncharacterized protein</fullName>
    </submittedName>
</protein>
<dbReference type="RefSeq" id="WP_126596649.1">
    <property type="nucleotide sequence ID" value="NZ_BIFQ01000001.1"/>
</dbReference>
<reference evidence="2" key="1">
    <citation type="submission" date="2018-12" db="EMBL/GenBank/DDBJ databases">
        <title>Tengunoibacter tsumagoiensis gen. nov., sp. nov., Dictyobacter kobayashii sp. nov., D. alpinus sp. nov., and D. joshuensis sp. nov. and description of Dictyobacteraceae fam. nov. within the order Ktedonobacterales isolated from Tengu-no-mugimeshi.</title>
        <authorList>
            <person name="Wang C.M."/>
            <person name="Zheng Y."/>
            <person name="Sakai Y."/>
            <person name="Toyoda A."/>
            <person name="Minakuchi Y."/>
            <person name="Abe K."/>
            <person name="Yokota A."/>
            <person name="Yabe S."/>
        </authorList>
    </citation>
    <scope>NUCLEOTIDE SEQUENCE [LARGE SCALE GENOMIC DNA]</scope>
    <source>
        <strain evidence="2">S-27</strain>
    </source>
</reference>